<dbReference type="Gene3D" id="2.60.120.260">
    <property type="entry name" value="Galactose-binding domain-like"/>
    <property type="match status" value="1"/>
</dbReference>
<dbReference type="InterPro" id="IPR008979">
    <property type="entry name" value="Galactose-bd-like_sf"/>
</dbReference>
<reference evidence="3" key="1">
    <citation type="submission" date="2023-07" db="EMBL/GenBank/DDBJ databases">
        <title>Genome content predicts the carbon catabolic preferences of heterotrophic bacteria.</title>
        <authorList>
            <person name="Gralka M."/>
        </authorList>
    </citation>
    <scope>NUCLEOTIDE SEQUENCE</scope>
    <source>
        <strain evidence="3">I3M17_2</strain>
    </source>
</reference>
<dbReference type="Gene3D" id="2.60.40.1260">
    <property type="entry name" value="Lamin Tail domain"/>
    <property type="match status" value="1"/>
</dbReference>
<evidence type="ECO:0000259" key="2">
    <source>
        <dbReference type="PROSITE" id="PS51841"/>
    </source>
</evidence>
<dbReference type="PROSITE" id="PS51841">
    <property type="entry name" value="LTD"/>
    <property type="match status" value="1"/>
</dbReference>
<comment type="caution">
    <text evidence="3">The sequence shown here is derived from an EMBL/GenBank/DDBJ whole genome shotgun (WGS) entry which is preliminary data.</text>
</comment>
<gene>
    <name evidence="3" type="ORF">Q4521_14720</name>
</gene>
<dbReference type="InterPro" id="IPR036415">
    <property type="entry name" value="Lamin_tail_dom_sf"/>
</dbReference>
<dbReference type="Proteomes" id="UP001169760">
    <property type="component" value="Unassembled WGS sequence"/>
</dbReference>
<sequence>MVANTVSPLLLKAVRGIILLAGSAAIIACGGGGGGSDGGGSSNSSSSSSSNSSSTSSGGACTDCIRINEVVASNSTYDDEDGDSPDWLELYNTSASAVNLSGWTLSDDDNEPTMWTFPNQTIEAGGYLRIWASDKNSTTVGAYRTLVNSSDTFRYSTTEPSASWTSTSFNDASWQSGAGGLGYGDNDDTTVVPTGTQTLYVRKTFSLTSTANIQNMWLDIDYDDAFVAYLNGTEIARGNILGTNPPHNAATVAEREAQMYQSGLPERHALTDFADLLIEGDNVLSIQVHNISNTSSDLTVIPFLTALYNSTTNDGVTPPVILGFENYGLHTNFKISSGGETLYLYNSDGVEVDAFDVPALITDISVGVSNSSGNIVYYQDTSPGARNASTEYQGFVSSELVFSNNGGTSAATSVSINGAANGEQIRYTTNATVPTSSSSAYSSAIAISGNTVVRARAFRSGYIPSRTFSRTYLPEADHDIAVVTLVTEPSNFFDYTTGIYESGPNASNELPYFGANFWQDWERDIHFSFYEPNGELGLAMDAGVKIFGGWSRANSQRSLALYARGRYGESEIDYPLFPQRDYQEFQSLVLRNSGNDWLNTMMRDAALTSLMDGSGLDIQAHRPTAVYLNGDYWGMYNLREKVSEHFLASRHNVEANTLDILEREGAVVDGSNVDYLALINFVENNNLSNTSNYNYVASEIDIENFITYYVAQIYFNNQDWPGNNIKYWRAPGGKWRWILYDTDFGFGIWNVYDYSADTLAFALSEFGPDWPNPPWSTLLFRKLMENDTFKSLFIRRFNDELNTRFEASHVTAHIDAMAAEIATEIPKQWQRWDGSDGANWQGNINNMKTFAQQRSANMIDYMQNNLAAGQLHPLTVTINNSARGKVQLNSALIESANWQGNYFENITLEATAIANDGYVFSHWEGASSATSTSTTFSLNSATTLNAVFVPSS</sequence>
<dbReference type="InterPro" id="IPR001322">
    <property type="entry name" value="Lamin_tail_dom"/>
</dbReference>
<evidence type="ECO:0000313" key="4">
    <source>
        <dbReference type="Proteomes" id="UP001169760"/>
    </source>
</evidence>
<dbReference type="Pfam" id="PF00932">
    <property type="entry name" value="LTD"/>
    <property type="match status" value="1"/>
</dbReference>
<keyword evidence="3" id="KW-0418">Kinase</keyword>
<dbReference type="Pfam" id="PF13290">
    <property type="entry name" value="CHB_HEX_C_1"/>
    <property type="match status" value="1"/>
</dbReference>
<organism evidence="3 4">
    <name type="scientific">Saccharophagus degradans</name>
    <dbReference type="NCBI Taxonomy" id="86304"/>
    <lineage>
        <taxon>Bacteria</taxon>
        <taxon>Pseudomonadati</taxon>
        <taxon>Pseudomonadota</taxon>
        <taxon>Gammaproteobacteria</taxon>
        <taxon>Cellvibrionales</taxon>
        <taxon>Cellvibrionaceae</taxon>
        <taxon>Saccharophagus</taxon>
    </lineage>
</organism>
<evidence type="ECO:0000313" key="3">
    <source>
        <dbReference type="EMBL" id="MDO6423733.1"/>
    </source>
</evidence>
<dbReference type="RefSeq" id="WP_303493316.1">
    <property type="nucleotide sequence ID" value="NZ_JAUOPB010000011.1"/>
</dbReference>
<dbReference type="Pfam" id="PF08757">
    <property type="entry name" value="CotH"/>
    <property type="match status" value="1"/>
</dbReference>
<dbReference type="InterPro" id="IPR044060">
    <property type="entry name" value="Bacterial_rp_domain"/>
</dbReference>
<proteinExistence type="predicted"/>
<accession>A0AAW7XB43</accession>
<feature type="region of interest" description="Disordered" evidence="1">
    <location>
        <begin position="37"/>
        <end position="60"/>
    </location>
</feature>
<name>A0AAW7XB43_9GAMM</name>
<feature type="compositionally biased region" description="Low complexity" evidence="1">
    <location>
        <begin position="42"/>
        <end position="60"/>
    </location>
</feature>
<dbReference type="InterPro" id="IPR014867">
    <property type="entry name" value="Spore_coat_CotH_CotH2/3/7"/>
</dbReference>
<protein>
    <submittedName>
        <fullName evidence="3">CotH kinase family protein</fullName>
    </submittedName>
</protein>
<dbReference type="GO" id="GO:0016301">
    <property type="term" value="F:kinase activity"/>
    <property type="evidence" value="ECO:0007669"/>
    <property type="project" value="UniProtKB-KW"/>
</dbReference>
<dbReference type="AlphaFoldDB" id="A0AAW7XB43"/>
<dbReference type="SUPFAM" id="SSF74853">
    <property type="entry name" value="Lamin A/C globular tail domain"/>
    <property type="match status" value="1"/>
</dbReference>
<keyword evidence="3" id="KW-0808">Transferase</keyword>
<dbReference type="Pfam" id="PF18998">
    <property type="entry name" value="Flg_new_2"/>
    <property type="match status" value="1"/>
</dbReference>
<dbReference type="SUPFAM" id="SSF49785">
    <property type="entry name" value="Galactose-binding domain-like"/>
    <property type="match status" value="1"/>
</dbReference>
<dbReference type="InterPro" id="IPR059177">
    <property type="entry name" value="GH29D-like_dom"/>
</dbReference>
<feature type="domain" description="LTD" evidence="2">
    <location>
        <begin position="48"/>
        <end position="245"/>
    </location>
</feature>
<evidence type="ECO:0000256" key="1">
    <source>
        <dbReference type="SAM" id="MobiDB-lite"/>
    </source>
</evidence>
<dbReference type="EMBL" id="JAUOPB010000011">
    <property type="protein sequence ID" value="MDO6423733.1"/>
    <property type="molecule type" value="Genomic_DNA"/>
</dbReference>